<keyword evidence="2" id="KW-1185">Reference proteome</keyword>
<accession>A0A1G6CNM0</accession>
<sequence length="67" mass="7809">MQNHKFSVGQKVKYYNRVRTTAAQGEYEIVRLLPAEEGQFQYRIKSELERNERVAAEDQLNPPKAAI</sequence>
<dbReference type="EMBL" id="FMXQ01000005">
    <property type="protein sequence ID" value="SDB34412.1"/>
    <property type="molecule type" value="Genomic_DNA"/>
</dbReference>
<name>A0A1G6CNM0_9HYPH</name>
<dbReference type="OrthoDB" id="8455641at2"/>
<protein>
    <submittedName>
        <fullName evidence="1">Uncharacterized protein</fullName>
    </submittedName>
</protein>
<dbReference type="STRING" id="665467.SAMN02982931_02542"/>
<evidence type="ECO:0000313" key="1">
    <source>
        <dbReference type="EMBL" id="SDB34412.1"/>
    </source>
</evidence>
<evidence type="ECO:0000313" key="2">
    <source>
        <dbReference type="Proteomes" id="UP000199071"/>
    </source>
</evidence>
<gene>
    <name evidence="1" type="ORF">SAMN02982931_02542</name>
</gene>
<dbReference type="AlphaFoldDB" id="A0A1G6CNM0"/>
<dbReference type="Proteomes" id="UP000199071">
    <property type="component" value="Unassembled WGS sequence"/>
</dbReference>
<organism evidence="1 2">
    <name type="scientific">Bauldia litoralis</name>
    <dbReference type="NCBI Taxonomy" id="665467"/>
    <lineage>
        <taxon>Bacteria</taxon>
        <taxon>Pseudomonadati</taxon>
        <taxon>Pseudomonadota</taxon>
        <taxon>Alphaproteobacteria</taxon>
        <taxon>Hyphomicrobiales</taxon>
        <taxon>Kaistiaceae</taxon>
        <taxon>Bauldia</taxon>
    </lineage>
</organism>
<reference evidence="1 2" key="1">
    <citation type="submission" date="2016-10" db="EMBL/GenBank/DDBJ databases">
        <authorList>
            <person name="de Groot N.N."/>
        </authorList>
    </citation>
    <scope>NUCLEOTIDE SEQUENCE [LARGE SCALE GENOMIC DNA]</scope>
    <source>
        <strain evidence="1 2">ATCC 35022</strain>
    </source>
</reference>
<proteinExistence type="predicted"/>